<dbReference type="OrthoDB" id="3288254at2"/>
<dbReference type="InterPro" id="IPR010982">
    <property type="entry name" value="Lambda_DNA-bd_dom_sf"/>
</dbReference>
<name>A0A239CIW9_9ACTN</name>
<sequence length="303" mass="34347">MAEGDSPTVARRRVRLALREAREQADLTQLHVAEAMEWSLSKVIRIENGDVSISPNDLRPLLSLLGIRDRPLISSMVADTRIARTKQREAWYQTPEFREGLTEATRKLVEYENESTELRSYSIYYVPGHLQTPGYAAALMTRFEDELSTGQIGRRIEARRLRREALLPRAASGQAKILVMVDESVLRRTIGGPAVFTEQLDYLAGLATNGTIRIRMVPFRLDAAVTNNASFDLLRFSEGEVLYRETGLGDEMIEDRGATAKHRARFEKVWIEAADEEDTITFIRQQIAALERGDHNRSSRART</sequence>
<dbReference type="RefSeq" id="WP_089296022.1">
    <property type="nucleotide sequence ID" value="NZ_BOMU01000075.1"/>
</dbReference>
<proteinExistence type="predicted"/>
<evidence type="ECO:0000259" key="1">
    <source>
        <dbReference type="PROSITE" id="PS50943"/>
    </source>
</evidence>
<dbReference type="SMART" id="SM00530">
    <property type="entry name" value="HTH_XRE"/>
    <property type="match status" value="1"/>
</dbReference>
<dbReference type="SUPFAM" id="SSF47413">
    <property type="entry name" value="lambda repressor-like DNA-binding domains"/>
    <property type="match status" value="1"/>
</dbReference>
<organism evidence="2 3">
    <name type="scientific">Actinoplanes regularis</name>
    <dbReference type="NCBI Taxonomy" id="52697"/>
    <lineage>
        <taxon>Bacteria</taxon>
        <taxon>Bacillati</taxon>
        <taxon>Actinomycetota</taxon>
        <taxon>Actinomycetes</taxon>
        <taxon>Micromonosporales</taxon>
        <taxon>Micromonosporaceae</taxon>
        <taxon>Actinoplanes</taxon>
    </lineage>
</organism>
<reference evidence="2 3" key="1">
    <citation type="submission" date="2017-06" db="EMBL/GenBank/DDBJ databases">
        <authorList>
            <person name="Kim H.J."/>
            <person name="Triplett B.A."/>
        </authorList>
    </citation>
    <scope>NUCLEOTIDE SEQUENCE [LARGE SCALE GENOMIC DNA]</scope>
    <source>
        <strain evidence="2 3">DSM 43151</strain>
    </source>
</reference>
<dbReference type="InterPro" id="IPR001387">
    <property type="entry name" value="Cro/C1-type_HTH"/>
</dbReference>
<gene>
    <name evidence="2" type="ORF">SAMN06264365_111176</name>
</gene>
<feature type="domain" description="HTH cro/C1-type" evidence="1">
    <location>
        <begin position="18"/>
        <end position="73"/>
    </location>
</feature>
<dbReference type="InterPro" id="IPR043917">
    <property type="entry name" value="DUF5753"/>
</dbReference>
<protein>
    <submittedName>
        <fullName evidence="2">Helix-turn-helix domain-containing protein</fullName>
    </submittedName>
</protein>
<dbReference type="GO" id="GO:0003677">
    <property type="term" value="F:DNA binding"/>
    <property type="evidence" value="ECO:0007669"/>
    <property type="project" value="InterPro"/>
</dbReference>
<dbReference type="PROSITE" id="PS50943">
    <property type="entry name" value="HTH_CROC1"/>
    <property type="match status" value="1"/>
</dbReference>
<evidence type="ECO:0000313" key="2">
    <source>
        <dbReference type="EMBL" id="SNS19283.1"/>
    </source>
</evidence>
<evidence type="ECO:0000313" key="3">
    <source>
        <dbReference type="Proteomes" id="UP000198415"/>
    </source>
</evidence>
<dbReference type="CDD" id="cd00093">
    <property type="entry name" value="HTH_XRE"/>
    <property type="match status" value="1"/>
</dbReference>
<keyword evidence="3" id="KW-1185">Reference proteome</keyword>
<dbReference type="Pfam" id="PF13560">
    <property type="entry name" value="HTH_31"/>
    <property type="match status" value="1"/>
</dbReference>
<accession>A0A239CIW9</accession>
<dbReference type="AlphaFoldDB" id="A0A239CIW9"/>
<dbReference type="Gene3D" id="1.10.260.40">
    <property type="entry name" value="lambda repressor-like DNA-binding domains"/>
    <property type="match status" value="1"/>
</dbReference>
<dbReference type="EMBL" id="FZNR01000011">
    <property type="protein sequence ID" value="SNS19283.1"/>
    <property type="molecule type" value="Genomic_DNA"/>
</dbReference>
<dbReference type="Pfam" id="PF19054">
    <property type="entry name" value="DUF5753"/>
    <property type="match status" value="1"/>
</dbReference>
<dbReference type="Proteomes" id="UP000198415">
    <property type="component" value="Unassembled WGS sequence"/>
</dbReference>